<feature type="chain" id="PRO_5046873681" evidence="1">
    <location>
        <begin position="29"/>
        <end position="698"/>
    </location>
</feature>
<dbReference type="RefSeq" id="WP_379278657.1">
    <property type="nucleotide sequence ID" value="NZ_JBHUGT010000020.1"/>
</dbReference>
<keyword evidence="4" id="KW-1185">Reference proteome</keyword>
<proteinExistence type="predicted"/>
<evidence type="ECO:0000259" key="2">
    <source>
        <dbReference type="Pfam" id="PF22494"/>
    </source>
</evidence>
<evidence type="ECO:0000313" key="4">
    <source>
        <dbReference type="Proteomes" id="UP001597493"/>
    </source>
</evidence>
<dbReference type="SUPFAM" id="SSF50969">
    <property type="entry name" value="YVTN repeat-like/Quinoprotein amine dehydrogenase"/>
    <property type="match status" value="1"/>
</dbReference>
<protein>
    <submittedName>
        <fullName evidence="3">Choice-of-anchor I family protein</fullName>
    </submittedName>
</protein>
<organism evidence="3 4">
    <name type="scientific">Paenibacillus thailandensis</name>
    <dbReference type="NCBI Taxonomy" id="393250"/>
    <lineage>
        <taxon>Bacteria</taxon>
        <taxon>Bacillati</taxon>
        <taxon>Bacillota</taxon>
        <taxon>Bacilli</taxon>
        <taxon>Bacillales</taxon>
        <taxon>Paenibacillaceae</taxon>
        <taxon>Paenibacillus</taxon>
    </lineage>
</organism>
<dbReference type="InterPro" id="IPR011044">
    <property type="entry name" value="Quino_amine_DH_bsu"/>
</dbReference>
<name>A0ABW5R4B9_9BACL</name>
<dbReference type="Pfam" id="PF22494">
    <property type="entry name" value="choice_anch_I"/>
    <property type="match status" value="1"/>
</dbReference>
<feature type="domain" description="Choice-of-anchor I" evidence="2">
    <location>
        <begin position="53"/>
        <end position="580"/>
    </location>
</feature>
<dbReference type="NCBIfam" id="NF038117">
    <property type="entry name" value="choice_anch_I"/>
    <property type="match status" value="1"/>
</dbReference>
<reference evidence="4" key="1">
    <citation type="journal article" date="2019" name="Int. J. Syst. Evol. Microbiol.">
        <title>The Global Catalogue of Microorganisms (GCM) 10K type strain sequencing project: providing services to taxonomists for standard genome sequencing and annotation.</title>
        <authorList>
            <consortium name="The Broad Institute Genomics Platform"/>
            <consortium name="The Broad Institute Genome Sequencing Center for Infectious Disease"/>
            <person name="Wu L."/>
            <person name="Ma J."/>
        </authorList>
    </citation>
    <scope>NUCLEOTIDE SEQUENCE [LARGE SCALE GENOMIC DNA]</scope>
    <source>
        <strain evidence="4">TISTR 1827</strain>
    </source>
</reference>
<keyword evidence="1" id="KW-0732">Signal</keyword>
<sequence>MKLWRTLTGISALAVAAVNFALPVSANAPEATGELEFRKIAGYSTGAGLEEAGAEIVQYDAASQKVYLINGAASSLEIVDLSALETGVADQALNVDASAKIAIPALSPEDRPDLFGDVTSVAVHPTEDLIAVAVPNSVKTDNGSVVFFTKDGAYIDYVEVGALPDMITVTPDGTQFLVANEGEPNDDYSIDPEGSVSIIGIAKTDGKYSFDVTTADFADESLPIDDNVRYGSLKTGYVEEPTPEQWAADFEPEYIVVAEDSQTAYVALQESNAIATLDLETMKFTKVSGLGYKNYMLPDNALDPSDRDPEDDPQINIQSGYPVLGAYMPDGMALKTIGGKTYLFTANEGDSRDWGVTDEYRFKDIMTEDGPEEGYAVHLDAKYYPGTSQEELDALNLGELSEDEYLGRLKIIGSVSDAVYKDEAEDVHYFGALYTYGGRSFSIWDAETGRQVYDSGDDFERIAAAELPELFNSDHASNAKDDRSDDKGPEPEYVEIGVVGDETYAFVGLERQSALMVYNVSNPDNPQFVTFVNMRDVGESGAGDLGPEGLDFIPAANSPTGKPLLLTGNEVSGTLAVFEISELADRKPFALNAVADDTTYTVSNEDGKVAMTVKAGVTGWKTFGATVTADLGHEGSETVLFKHSRGNQQLGLSAVRADFDSAPLEVQAQFNVKAGDTVEIYVVDGLSNDPDQQPIVLQ</sequence>
<dbReference type="InterPro" id="IPR015943">
    <property type="entry name" value="WD40/YVTN_repeat-like_dom_sf"/>
</dbReference>
<dbReference type="PANTHER" id="PTHR46928:SF1">
    <property type="entry name" value="MESENCHYME-SPECIFIC CELL SURFACE GLYCOPROTEIN"/>
    <property type="match status" value="1"/>
</dbReference>
<dbReference type="InterPro" id="IPR055188">
    <property type="entry name" value="Choice_anch_I"/>
</dbReference>
<dbReference type="Gene3D" id="2.130.10.10">
    <property type="entry name" value="YVTN repeat-like/Quinoprotein amine dehydrogenase"/>
    <property type="match status" value="1"/>
</dbReference>
<dbReference type="PANTHER" id="PTHR46928">
    <property type="entry name" value="MESENCHYME-SPECIFIC CELL SURFACE GLYCOPROTEIN"/>
    <property type="match status" value="1"/>
</dbReference>
<accession>A0ABW5R4B9</accession>
<dbReference type="InterPro" id="IPR052956">
    <property type="entry name" value="Mesenchyme-surface_protein"/>
</dbReference>
<gene>
    <name evidence="3" type="ORF">ACFSW5_23195</name>
</gene>
<feature type="signal peptide" evidence="1">
    <location>
        <begin position="1"/>
        <end position="28"/>
    </location>
</feature>
<evidence type="ECO:0000313" key="3">
    <source>
        <dbReference type="EMBL" id="MFD2663170.1"/>
    </source>
</evidence>
<dbReference type="EMBL" id="JBHUMY010000038">
    <property type="protein sequence ID" value="MFD2663170.1"/>
    <property type="molecule type" value="Genomic_DNA"/>
</dbReference>
<comment type="caution">
    <text evidence="3">The sequence shown here is derived from an EMBL/GenBank/DDBJ whole genome shotgun (WGS) entry which is preliminary data.</text>
</comment>
<evidence type="ECO:0000256" key="1">
    <source>
        <dbReference type="SAM" id="SignalP"/>
    </source>
</evidence>
<dbReference type="Proteomes" id="UP001597493">
    <property type="component" value="Unassembled WGS sequence"/>
</dbReference>